<accession>A0A5Y5RJR3</accession>
<evidence type="ECO:0000313" key="5">
    <source>
        <dbReference type="EMBL" id="EDJ5795993.1"/>
    </source>
</evidence>
<dbReference type="AlphaFoldDB" id="A0A5Y5RJR3"/>
<evidence type="ECO:0000313" key="3">
    <source>
        <dbReference type="EMBL" id="EBS7732483.1"/>
    </source>
</evidence>
<keyword evidence="1" id="KW-0732">Signal</keyword>
<evidence type="ECO:0000313" key="2">
    <source>
        <dbReference type="EMBL" id="EBP5400635.1"/>
    </source>
</evidence>
<protein>
    <submittedName>
        <fullName evidence="5">Uncharacterized protein</fullName>
    </submittedName>
</protein>
<reference evidence="2" key="1">
    <citation type="submission" date="2018-07" db="EMBL/GenBank/DDBJ databases">
        <authorList>
            <consortium name="GenomeTrakr network: Whole genome sequencing for foodborne pathogen traceback"/>
        </authorList>
    </citation>
    <scope>NUCLEOTIDE SEQUENCE</scope>
    <source>
        <strain evidence="2">CFSAN029882</strain>
    </source>
</reference>
<evidence type="ECO:0000313" key="4">
    <source>
        <dbReference type="EMBL" id="ECK3182430.1"/>
    </source>
</evidence>
<proteinExistence type="predicted"/>
<gene>
    <name evidence="3" type="ORF">CD589_02945</name>
    <name evidence="4" type="ORF">FRI05_21770</name>
    <name evidence="5" type="ORF">GFE25_25315</name>
    <name evidence="2" type="ORF">XR76_23470</name>
</gene>
<dbReference type="EMBL" id="AAMOTP010000023">
    <property type="protein sequence ID" value="EDJ5795993.1"/>
    <property type="molecule type" value="Genomic_DNA"/>
</dbReference>
<dbReference type="EMBL" id="AAGMBO010000036">
    <property type="protein sequence ID" value="EBP5400635.1"/>
    <property type="molecule type" value="Genomic_DNA"/>
</dbReference>
<organism evidence="5">
    <name type="scientific">Salmonella enterica</name>
    <name type="common">Salmonella choleraesuis</name>
    <dbReference type="NCBI Taxonomy" id="28901"/>
    <lineage>
        <taxon>Bacteria</taxon>
        <taxon>Pseudomonadati</taxon>
        <taxon>Pseudomonadota</taxon>
        <taxon>Gammaproteobacteria</taxon>
        <taxon>Enterobacterales</taxon>
        <taxon>Enterobacteriaceae</taxon>
        <taxon>Salmonella</taxon>
    </lineage>
</organism>
<dbReference type="EMBL" id="AAGWON010000001">
    <property type="protein sequence ID" value="EBS7732483.1"/>
    <property type="molecule type" value="Genomic_DNA"/>
</dbReference>
<reference evidence="5" key="2">
    <citation type="submission" date="2019-10" db="EMBL/GenBank/DDBJ databases">
        <authorList>
            <consortium name="PulseNet: The National Subtyping Network for Foodborne Disease Surveillance"/>
            <person name="Tarr C.L."/>
            <person name="Trees E."/>
            <person name="Katz L.S."/>
            <person name="Carleton-Romer H.A."/>
            <person name="Stroika S."/>
            <person name="Kucerova Z."/>
            <person name="Roache K.F."/>
            <person name="Sabol A.L."/>
            <person name="Besser J."/>
            <person name="Gerner-Smidt P."/>
        </authorList>
    </citation>
    <scope>NUCLEOTIDE SEQUENCE</scope>
    <source>
        <strain evidence="3">PNUSAS015303</strain>
        <strain evidence="4">PNUSAS084515</strain>
        <strain evidence="5">PNUSAS111760</strain>
    </source>
</reference>
<feature type="signal peptide" evidence="1">
    <location>
        <begin position="1"/>
        <end position="24"/>
    </location>
</feature>
<feature type="chain" id="PRO_5036155080" evidence="1">
    <location>
        <begin position="25"/>
        <end position="197"/>
    </location>
</feature>
<sequence>MGSKKHTISLMAAAMAISLAPVPASGLASHEPTASQHNTTSFSFYNITESVNLLPITKAVSYLQDMTARMRNYRANIQEEWELKSTPILMKNQNKESRDSFKLLFRYIEMCDDFTTAARIALQDMPVSQKKQRENIILFAKSSAALRYIIEDILNFVNSTIPQKNDSKNIIKVTAEQVHNLIRSEHKKLGLDEPHFC</sequence>
<name>A0A5Y5RJR3_SALER</name>
<dbReference type="EMBL" id="AAJBJX010000074">
    <property type="protein sequence ID" value="ECK3182430.1"/>
    <property type="molecule type" value="Genomic_DNA"/>
</dbReference>
<comment type="caution">
    <text evidence="5">The sequence shown here is derived from an EMBL/GenBank/DDBJ whole genome shotgun (WGS) entry which is preliminary data.</text>
</comment>
<evidence type="ECO:0000256" key="1">
    <source>
        <dbReference type="SAM" id="SignalP"/>
    </source>
</evidence>
<dbReference type="RefSeq" id="WP_070800804.1">
    <property type="nucleotide sequence ID" value="NZ_CP075135.1"/>
</dbReference>